<dbReference type="AlphaFoldDB" id="A0A1G4B3L3"/>
<organism evidence="1 2">
    <name type="scientific">Colletotrichum orchidophilum</name>
    <dbReference type="NCBI Taxonomy" id="1209926"/>
    <lineage>
        <taxon>Eukaryota</taxon>
        <taxon>Fungi</taxon>
        <taxon>Dikarya</taxon>
        <taxon>Ascomycota</taxon>
        <taxon>Pezizomycotina</taxon>
        <taxon>Sordariomycetes</taxon>
        <taxon>Hypocreomycetidae</taxon>
        <taxon>Glomerellales</taxon>
        <taxon>Glomerellaceae</taxon>
        <taxon>Colletotrichum</taxon>
    </lineage>
</organism>
<proteinExistence type="predicted"/>
<evidence type="ECO:0000313" key="2">
    <source>
        <dbReference type="Proteomes" id="UP000176998"/>
    </source>
</evidence>
<comment type="caution">
    <text evidence="1">The sequence shown here is derived from an EMBL/GenBank/DDBJ whole genome shotgun (WGS) entry which is preliminary data.</text>
</comment>
<gene>
    <name evidence="1" type="ORF">CORC01_08808</name>
</gene>
<evidence type="ECO:0000313" key="1">
    <source>
        <dbReference type="EMBL" id="OHE95956.1"/>
    </source>
</evidence>
<keyword evidence="2" id="KW-1185">Reference proteome</keyword>
<reference evidence="1 2" key="1">
    <citation type="submission" date="2016-09" db="EMBL/GenBank/DDBJ databases">
        <authorList>
            <person name="Capua I."/>
            <person name="De Benedictis P."/>
            <person name="Joannis T."/>
            <person name="Lombin L.H."/>
            <person name="Cattoli G."/>
        </authorList>
    </citation>
    <scope>NUCLEOTIDE SEQUENCE [LARGE SCALE GENOMIC DNA]</scope>
    <source>
        <strain evidence="1 2">IMI 309357</strain>
    </source>
</reference>
<dbReference type="EMBL" id="MJBS01000076">
    <property type="protein sequence ID" value="OHE95956.1"/>
    <property type="molecule type" value="Genomic_DNA"/>
</dbReference>
<dbReference type="Proteomes" id="UP000176998">
    <property type="component" value="Unassembled WGS sequence"/>
</dbReference>
<dbReference type="RefSeq" id="XP_022473117.1">
    <property type="nucleotide sequence ID" value="XM_022620438.1"/>
</dbReference>
<protein>
    <submittedName>
        <fullName evidence="1">Uncharacterized protein</fullName>
    </submittedName>
</protein>
<name>A0A1G4B3L3_9PEZI</name>
<accession>A0A1G4B3L3</accession>
<dbReference type="GeneID" id="34561948"/>
<sequence length="139" mass="14776">MRTVSAAPFAPSFQDLQRDANSVLGSNKKQGPPCRALHRMPQSCLSSSSYDMCCLRLFGYCMQILGKPFLGRDTTQGTIDDEVNFGDEPTRAAACARQCACNDRLVACESTALSVGGKGPLAFAGEISARAVAAVLTQH</sequence>